<dbReference type="AlphaFoldDB" id="A0A7X5SYW9"/>
<dbReference type="Proteomes" id="UP000486601">
    <property type="component" value="Unassembled WGS sequence"/>
</dbReference>
<sequence length="120" mass="13583">MKYSCYGCKYAPYKRDYPCTTCGKYVLSEDGESTVYVYTNWMPKVNGVEFEVGTRITNLKNGTYGEISSIKNDVAEVICQEKIIGLFKITDKLVDESARRTIDLSLLRKGIESGLLKIDK</sequence>
<name>A0A7X5SYW9_CLOSG</name>
<organism evidence="1 2">
    <name type="scientific">Clostridium sporogenes</name>
    <dbReference type="NCBI Taxonomy" id="1509"/>
    <lineage>
        <taxon>Bacteria</taxon>
        <taxon>Bacillati</taxon>
        <taxon>Bacillota</taxon>
        <taxon>Clostridia</taxon>
        <taxon>Eubacteriales</taxon>
        <taxon>Clostridiaceae</taxon>
        <taxon>Clostridium</taxon>
    </lineage>
</organism>
<reference evidence="1 2" key="1">
    <citation type="submission" date="2019-04" db="EMBL/GenBank/DDBJ databases">
        <title>Genome sequencing of Clostridium botulinum Groups I-IV and Clostridium butyricum.</title>
        <authorList>
            <person name="Brunt J."/>
            <person name="Van Vliet A.H.M."/>
            <person name="Stringer S.C."/>
            <person name="Carter A.T."/>
            <person name="Peck M.W."/>
        </authorList>
    </citation>
    <scope>NUCLEOTIDE SEQUENCE [LARGE SCALE GENOMIC DNA]</scope>
    <source>
        <strain evidence="1 2">IFR 18/108</strain>
    </source>
</reference>
<gene>
    <name evidence="1" type="ORF">FDF70_17245</name>
</gene>
<dbReference type="RefSeq" id="WP_039698806.1">
    <property type="nucleotide sequence ID" value="NZ_SXAL01000019.1"/>
</dbReference>
<evidence type="ECO:0000313" key="1">
    <source>
        <dbReference type="EMBL" id="NFR63172.1"/>
    </source>
</evidence>
<protein>
    <submittedName>
        <fullName evidence="1">Uncharacterized protein</fullName>
    </submittedName>
</protein>
<evidence type="ECO:0000313" key="2">
    <source>
        <dbReference type="Proteomes" id="UP000486601"/>
    </source>
</evidence>
<dbReference type="EMBL" id="SXCS01000011">
    <property type="protein sequence ID" value="NFR63172.1"/>
    <property type="molecule type" value="Genomic_DNA"/>
</dbReference>
<accession>A0A7X5SYW9</accession>
<comment type="caution">
    <text evidence="1">The sequence shown here is derived from an EMBL/GenBank/DDBJ whole genome shotgun (WGS) entry which is preliminary data.</text>
</comment>
<proteinExistence type="predicted"/>